<keyword evidence="3" id="KW-1185">Reference proteome</keyword>
<keyword evidence="1" id="KW-0732">Signal</keyword>
<dbReference type="OrthoDB" id="1634526at2"/>
<sequence>MKKILAAAMLALAIPCVAMAAKPVNSQKLLDDPGRFAVVYVSDDERVYADMDTVERDPVSAGDLPIIRGKLYAEVYKDPLSYPDYGNYQMVDKILQYDTAVGADQFGPSTIRYRILNKLENVYDSDGNPSTYMGKQEDPADEAEEIYMSLYRLTRGSNL</sequence>
<feature type="chain" id="PRO_5034285011" evidence="1">
    <location>
        <begin position="21"/>
        <end position="159"/>
    </location>
</feature>
<organism evidence="2 3">
    <name type="scientific">Dialister hominis</name>
    <dbReference type="NCBI Taxonomy" id="2582419"/>
    <lineage>
        <taxon>Bacteria</taxon>
        <taxon>Bacillati</taxon>
        <taxon>Bacillota</taxon>
        <taxon>Negativicutes</taxon>
        <taxon>Veillonellales</taxon>
        <taxon>Veillonellaceae</taxon>
        <taxon>Dialister</taxon>
    </lineage>
</organism>
<accession>A0A8E3ZJB1</accession>
<proteinExistence type="predicted"/>
<dbReference type="Proteomes" id="UP000320585">
    <property type="component" value="Chromosome"/>
</dbReference>
<dbReference type="KEGG" id="dho:Dia5BBH33_01950"/>
<reference evidence="3" key="1">
    <citation type="submission" date="2019-05" db="EMBL/GenBank/DDBJ databases">
        <title>Complete genome sequencing of Dialister sp. strain 5BBH33.</title>
        <authorList>
            <person name="Sakamoto M."/>
            <person name="Murakami T."/>
            <person name="Mori H."/>
        </authorList>
    </citation>
    <scope>NUCLEOTIDE SEQUENCE [LARGE SCALE GENOMIC DNA]</scope>
    <source>
        <strain evidence="3">5BBH33</strain>
    </source>
</reference>
<evidence type="ECO:0000313" key="2">
    <source>
        <dbReference type="EMBL" id="BBK24260.1"/>
    </source>
</evidence>
<evidence type="ECO:0000313" key="3">
    <source>
        <dbReference type="Proteomes" id="UP000320585"/>
    </source>
</evidence>
<feature type="signal peptide" evidence="1">
    <location>
        <begin position="1"/>
        <end position="20"/>
    </location>
</feature>
<dbReference type="AlphaFoldDB" id="A0A8E3ZJB1"/>
<name>A0A8E3ZJB1_9FIRM</name>
<dbReference type="RefSeq" id="WP_022382084.1">
    <property type="nucleotide sequence ID" value="NZ_AP019697.1"/>
</dbReference>
<evidence type="ECO:0000256" key="1">
    <source>
        <dbReference type="SAM" id="SignalP"/>
    </source>
</evidence>
<dbReference type="GeneID" id="92715415"/>
<dbReference type="EMBL" id="AP019697">
    <property type="protein sequence ID" value="BBK24260.1"/>
    <property type="molecule type" value="Genomic_DNA"/>
</dbReference>
<protein>
    <submittedName>
        <fullName evidence="2">Uncharacterized protein</fullName>
    </submittedName>
</protein>
<gene>
    <name evidence="2" type="ORF">Dia5BBH33_01950</name>
</gene>